<dbReference type="PANTHER" id="PTHR10996:SF277">
    <property type="entry name" value="GLYOXYLATE REDUCTASE_HYDROXYPYRUVATE REDUCTASE"/>
    <property type="match status" value="1"/>
</dbReference>
<dbReference type="SUPFAM" id="SSF52283">
    <property type="entry name" value="Formate/glycerate dehydrogenase catalytic domain-like"/>
    <property type="match status" value="1"/>
</dbReference>
<accession>A0AAD5SJ01</accession>
<keyword evidence="4" id="KW-1185">Reference proteome</keyword>
<organism evidence="3 4">
    <name type="scientific">Rhizophlyctis rosea</name>
    <dbReference type="NCBI Taxonomy" id="64517"/>
    <lineage>
        <taxon>Eukaryota</taxon>
        <taxon>Fungi</taxon>
        <taxon>Fungi incertae sedis</taxon>
        <taxon>Chytridiomycota</taxon>
        <taxon>Chytridiomycota incertae sedis</taxon>
        <taxon>Chytridiomycetes</taxon>
        <taxon>Rhizophlyctidales</taxon>
        <taxon>Rhizophlyctidaceae</taxon>
        <taxon>Rhizophlyctis</taxon>
    </lineage>
</organism>
<dbReference type="PANTHER" id="PTHR10996">
    <property type="entry name" value="2-HYDROXYACID DEHYDROGENASE-RELATED"/>
    <property type="match status" value="1"/>
</dbReference>
<evidence type="ECO:0000259" key="2">
    <source>
        <dbReference type="Pfam" id="PF00389"/>
    </source>
</evidence>
<dbReference type="GO" id="GO:0030267">
    <property type="term" value="F:glyoxylate reductase (NADPH) activity"/>
    <property type="evidence" value="ECO:0007669"/>
    <property type="project" value="TreeGrafter"/>
</dbReference>
<evidence type="ECO:0000313" key="3">
    <source>
        <dbReference type="EMBL" id="KAJ3051210.1"/>
    </source>
</evidence>
<dbReference type="GO" id="GO:0016618">
    <property type="term" value="F:hydroxypyruvate reductase [NAD(P)H] activity"/>
    <property type="evidence" value="ECO:0007669"/>
    <property type="project" value="TreeGrafter"/>
</dbReference>
<dbReference type="Proteomes" id="UP001212841">
    <property type="component" value="Unassembled WGS sequence"/>
</dbReference>
<dbReference type="GO" id="GO:0005829">
    <property type="term" value="C:cytosol"/>
    <property type="evidence" value="ECO:0007669"/>
    <property type="project" value="TreeGrafter"/>
</dbReference>
<dbReference type="Gene3D" id="3.40.50.720">
    <property type="entry name" value="NAD(P)-binding Rossmann-like Domain"/>
    <property type="match status" value="2"/>
</dbReference>
<protein>
    <recommendedName>
        <fullName evidence="2">D-isomer specific 2-hydroxyacid dehydrogenase catalytic domain-containing protein</fullName>
    </recommendedName>
</protein>
<evidence type="ECO:0000256" key="1">
    <source>
        <dbReference type="ARBA" id="ARBA00023002"/>
    </source>
</evidence>
<comment type="caution">
    <text evidence="3">The sequence shown here is derived from an EMBL/GenBank/DDBJ whole genome shotgun (WGS) entry which is preliminary data.</text>
</comment>
<gene>
    <name evidence="3" type="ORF">HK097_007827</name>
</gene>
<dbReference type="InterPro" id="IPR036291">
    <property type="entry name" value="NAD(P)-bd_dom_sf"/>
</dbReference>
<sequence length="164" mass="18094">MPPLAQKRIEEDTSINLVKWPEASMPIPREKLLEDIKGAEGVLLFLTEKVNDEFLDAAGPQLKVVSTMSVGHDHIDKEACRKRNVRIGYTPDVLTDATADITVGLLLATARRFQEGMRAVRTGEWSDWSAMWMTGTQISGKTVGLVGFGRIGVAVAERLRGFNI</sequence>
<dbReference type="AlphaFoldDB" id="A0AAD5SJ01"/>
<dbReference type="InterPro" id="IPR006139">
    <property type="entry name" value="D-isomer_2_OHA_DH_cat_dom"/>
</dbReference>
<name>A0AAD5SJ01_9FUNG</name>
<dbReference type="Pfam" id="PF00389">
    <property type="entry name" value="2-Hacid_dh"/>
    <property type="match status" value="1"/>
</dbReference>
<dbReference type="SUPFAM" id="SSF51735">
    <property type="entry name" value="NAD(P)-binding Rossmann-fold domains"/>
    <property type="match status" value="1"/>
</dbReference>
<dbReference type="GO" id="GO:0051287">
    <property type="term" value="F:NAD binding"/>
    <property type="evidence" value="ECO:0007669"/>
    <property type="project" value="InterPro"/>
</dbReference>
<evidence type="ECO:0000313" key="4">
    <source>
        <dbReference type="Proteomes" id="UP001212841"/>
    </source>
</evidence>
<reference evidence="3" key="1">
    <citation type="submission" date="2020-05" db="EMBL/GenBank/DDBJ databases">
        <title>Phylogenomic resolution of chytrid fungi.</title>
        <authorList>
            <person name="Stajich J.E."/>
            <person name="Amses K."/>
            <person name="Simmons R."/>
            <person name="Seto K."/>
            <person name="Myers J."/>
            <person name="Bonds A."/>
            <person name="Quandt C.A."/>
            <person name="Barry K."/>
            <person name="Liu P."/>
            <person name="Grigoriev I."/>
            <person name="Longcore J.E."/>
            <person name="James T.Y."/>
        </authorList>
    </citation>
    <scope>NUCLEOTIDE SEQUENCE</scope>
    <source>
        <strain evidence="3">JEL0318</strain>
    </source>
</reference>
<dbReference type="EMBL" id="JADGJD010000422">
    <property type="protein sequence ID" value="KAJ3051210.1"/>
    <property type="molecule type" value="Genomic_DNA"/>
</dbReference>
<feature type="non-terminal residue" evidence="3">
    <location>
        <position position="164"/>
    </location>
</feature>
<feature type="domain" description="D-isomer specific 2-hydroxyacid dehydrogenase catalytic" evidence="2">
    <location>
        <begin position="21"/>
        <end position="120"/>
    </location>
</feature>
<proteinExistence type="predicted"/>
<keyword evidence="1" id="KW-0560">Oxidoreductase</keyword>
<dbReference type="InterPro" id="IPR050223">
    <property type="entry name" value="D-isomer_2-hydroxyacid_DH"/>
</dbReference>